<dbReference type="PROSITE" id="PS51746">
    <property type="entry name" value="PPM_2"/>
    <property type="match status" value="1"/>
</dbReference>
<dbReference type="Proteomes" id="UP000321764">
    <property type="component" value="Unassembled WGS sequence"/>
</dbReference>
<dbReference type="Pfam" id="PF13672">
    <property type="entry name" value="PP2C_2"/>
    <property type="match status" value="1"/>
</dbReference>
<dbReference type="InterPro" id="IPR015655">
    <property type="entry name" value="PP2C"/>
</dbReference>
<accession>A0A5C8Z7S8</accession>
<dbReference type="Gene3D" id="3.60.40.10">
    <property type="entry name" value="PPM-type phosphatase domain"/>
    <property type="match status" value="1"/>
</dbReference>
<reference evidence="2 3" key="1">
    <citation type="submission" date="2019-07" db="EMBL/GenBank/DDBJ databases">
        <title>Reinekea sp. strain SSH23 genome sequencing and assembly.</title>
        <authorList>
            <person name="Kim I."/>
        </authorList>
    </citation>
    <scope>NUCLEOTIDE SEQUENCE [LARGE SCALE GENOMIC DNA]</scope>
    <source>
        <strain evidence="2 3">SSH23</strain>
    </source>
</reference>
<proteinExistence type="predicted"/>
<dbReference type="CDD" id="cd00143">
    <property type="entry name" value="PP2Cc"/>
    <property type="match status" value="1"/>
</dbReference>
<feature type="domain" description="PPM-type phosphatase" evidence="1">
    <location>
        <begin position="27"/>
        <end position="254"/>
    </location>
</feature>
<dbReference type="RefSeq" id="WP_147713544.1">
    <property type="nucleotide sequence ID" value="NZ_VKAD01000001.1"/>
</dbReference>
<protein>
    <submittedName>
        <fullName evidence="2">Serine/threonine-protein phosphatase</fullName>
    </submittedName>
</protein>
<dbReference type="SMART" id="SM00332">
    <property type="entry name" value="PP2Cc"/>
    <property type="match status" value="1"/>
</dbReference>
<keyword evidence="3" id="KW-1185">Reference proteome</keyword>
<dbReference type="SMART" id="SM00331">
    <property type="entry name" value="PP2C_SIG"/>
    <property type="match status" value="1"/>
</dbReference>
<dbReference type="AlphaFoldDB" id="A0A5C8Z7S8"/>
<dbReference type="InterPro" id="IPR036457">
    <property type="entry name" value="PPM-type-like_dom_sf"/>
</dbReference>
<organism evidence="2 3">
    <name type="scientific">Reinekea thalattae</name>
    <dbReference type="NCBI Taxonomy" id="2593301"/>
    <lineage>
        <taxon>Bacteria</taxon>
        <taxon>Pseudomonadati</taxon>
        <taxon>Pseudomonadota</taxon>
        <taxon>Gammaproteobacteria</taxon>
        <taxon>Oceanospirillales</taxon>
        <taxon>Saccharospirillaceae</taxon>
        <taxon>Reinekea</taxon>
    </lineage>
</organism>
<dbReference type="EMBL" id="VKAD01000001">
    <property type="protein sequence ID" value="TXR54145.1"/>
    <property type="molecule type" value="Genomic_DNA"/>
</dbReference>
<name>A0A5C8Z7S8_9GAMM</name>
<dbReference type="InterPro" id="IPR001932">
    <property type="entry name" value="PPM-type_phosphatase-like_dom"/>
</dbReference>
<dbReference type="GO" id="GO:0004722">
    <property type="term" value="F:protein serine/threonine phosphatase activity"/>
    <property type="evidence" value="ECO:0007669"/>
    <property type="project" value="InterPro"/>
</dbReference>
<dbReference type="SUPFAM" id="SSF81606">
    <property type="entry name" value="PP2C-like"/>
    <property type="match status" value="1"/>
</dbReference>
<evidence type="ECO:0000313" key="2">
    <source>
        <dbReference type="EMBL" id="TXR54145.1"/>
    </source>
</evidence>
<sequence length="258" mass="28645">MPQIDLEQLETLSDSLSDAEITFAWNSAGLSDVGRVRKVNEDAYLSSHEQQLWAVADGMGGHSRGDYASKTVVESLLYFSPRRSLRKSIIELDSCLKKAHDVCRTTFPSERVGSTVAALYAQADYGFFIWLGDSRIYRLRDGQLEQMTSDHTVAQEKCDRGELSPLMAALHPSAHVLTRAIGINFHLTIDIHYAKIQAGDRYLLCSDGLYNELEHKEILHYLAQGTPQQAVAELLAYSLKQGGKDNTTAIVVDAIKQA</sequence>
<evidence type="ECO:0000259" key="1">
    <source>
        <dbReference type="PROSITE" id="PS51746"/>
    </source>
</evidence>
<dbReference type="OrthoDB" id="9801841at2"/>
<gene>
    <name evidence="2" type="ORF">FME95_06310</name>
</gene>
<dbReference type="PANTHER" id="PTHR47992">
    <property type="entry name" value="PROTEIN PHOSPHATASE"/>
    <property type="match status" value="1"/>
</dbReference>
<comment type="caution">
    <text evidence="2">The sequence shown here is derived from an EMBL/GenBank/DDBJ whole genome shotgun (WGS) entry which is preliminary data.</text>
</comment>
<evidence type="ECO:0000313" key="3">
    <source>
        <dbReference type="Proteomes" id="UP000321764"/>
    </source>
</evidence>